<dbReference type="GO" id="GO:0006508">
    <property type="term" value="P:proteolysis"/>
    <property type="evidence" value="ECO:0007669"/>
    <property type="project" value="UniProtKB-KW"/>
</dbReference>
<comment type="subcellular location">
    <subcellularLocation>
        <location evidence="9">Cell membrane</location>
        <topology evidence="9">Multi-pass membrane protein</topology>
    </subcellularLocation>
</comment>
<name>A0A2V2YLG3_9BACL</name>
<dbReference type="PANTHER" id="PTHR33695">
    <property type="entry name" value="LIPOPROTEIN SIGNAL PEPTIDASE"/>
    <property type="match status" value="1"/>
</dbReference>
<keyword evidence="5 9" id="KW-0064">Aspartyl protease</keyword>
<feature type="active site" evidence="9">
    <location>
        <position position="122"/>
    </location>
</feature>
<evidence type="ECO:0000256" key="5">
    <source>
        <dbReference type="ARBA" id="ARBA00022750"/>
    </source>
</evidence>
<dbReference type="Proteomes" id="UP000246635">
    <property type="component" value="Unassembled WGS sequence"/>
</dbReference>
<keyword evidence="4 9" id="KW-0812">Transmembrane</keyword>
<dbReference type="EMBL" id="QGTQ01000030">
    <property type="protein sequence ID" value="PWV94480.1"/>
    <property type="molecule type" value="Genomic_DNA"/>
</dbReference>
<reference evidence="11 12" key="1">
    <citation type="submission" date="2018-05" db="EMBL/GenBank/DDBJ databases">
        <title>Genomic Encyclopedia of Type Strains, Phase III (KMG-III): the genomes of soil and plant-associated and newly described type strains.</title>
        <authorList>
            <person name="Whitman W."/>
        </authorList>
    </citation>
    <scope>NUCLEOTIDE SEQUENCE [LARGE SCALE GENOMIC DNA]</scope>
    <source>
        <strain evidence="11 12">CECT 5696</strain>
    </source>
</reference>
<evidence type="ECO:0000256" key="1">
    <source>
        <dbReference type="ARBA" id="ARBA00006139"/>
    </source>
</evidence>
<dbReference type="OrthoDB" id="9810259at2"/>
<keyword evidence="3 9" id="KW-0645">Protease</keyword>
<dbReference type="InterPro" id="IPR001872">
    <property type="entry name" value="Peptidase_A8"/>
</dbReference>
<evidence type="ECO:0000313" key="11">
    <source>
        <dbReference type="EMBL" id="PWV94480.1"/>
    </source>
</evidence>
<dbReference type="RefSeq" id="WP_110046710.1">
    <property type="nucleotide sequence ID" value="NZ_CP054612.1"/>
</dbReference>
<keyword evidence="6 9" id="KW-0378">Hydrolase</keyword>
<protein>
    <recommendedName>
        <fullName evidence="9">Lipoprotein signal peptidase</fullName>
        <ecNumber evidence="9">3.4.23.36</ecNumber>
    </recommendedName>
    <alternativeName>
        <fullName evidence="9">Prolipoprotein signal peptidase</fullName>
    </alternativeName>
    <alternativeName>
        <fullName evidence="9">Signal peptidase II</fullName>
        <shortName evidence="9">SPase II</shortName>
    </alternativeName>
</protein>
<dbReference type="UniPathway" id="UPA00665"/>
<dbReference type="GO" id="GO:0004190">
    <property type="term" value="F:aspartic-type endopeptidase activity"/>
    <property type="evidence" value="ECO:0007669"/>
    <property type="project" value="UniProtKB-UniRule"/>
</dbReference>
<evidence type="ECO:0000256" key="10">
    <source>
        <dbReference type="RuleBase" id="RU004181"/>
    </source>
</evidence>
<feature type="transmembrane region" description="Helical" evidence="9">
    <location>
        <begin position="54"/>
        <end position="73"/>
    </location>
</feature>
<evidence type="ECO:0000256" key="2">
    <source>
        <dbReference type="ARBA" id="ARBA00022475"/>
    </source>
</evidence>
<evidence type="ECO:0000313" key="12">
    <source>
        <dbReference type="Proteomes" id="UP000246635"/>
    </source>
</evidence>
<dbReference type="PRINTS" id="PR00781">
    <property type="entry name" value="LIPOSIGPTASE"/>
</dbReference>
<keyword evidence="12" id="KW-1185">Reference proteome</keyword>
<proteinExistence type="inferred from homology"/>
<comment type="caution">
    <text evidence="11">The sequence shown here is derived from an EMBL/GenBank/DDBJ whole genome shotgun (WGS) entry which is preliminary data.</text>
</comment>
<accession>A0A2V2YLG3</accession>
<comment type="function">
    <text evidence="9">This protein specifically catalyzes the removal of signal peptides from prolipoproteins.</text>
</comment>
<evidence type="ECO:0000256" key="7">
    <source>
        <dbReference type="ARBA" id="ARBA00022989"/>
    </source>
</evidence>
<gene>
    <name evidence="9" type="primary">lspA</name>
    <name evidence="11" type="ORF">DFQ01_13045</name>
</gene>
<keyword evidence="7 9" id="KW-1133">Transmembrane helix</keyword>
<organism evidence="11 12">
    <name type="scientific">Paenibacillus cellulosilyticus</name>
    <dbReference type="NCBI Taxonomy" id="375489"/>
    <lineage>
        <taxon>Bacteria</taxon>
        <taxon>Bacillati</taxon>
        <taxon>Bacillota</taxon>
        <taxon>Bacilli</taxon>
        <taxon>Bacillales</taxon>
        <taxon>Paenibacillaceae</taxon>
        <taxon>Paenibacillus</taxon>
    </lineage>
</organism>
<comment type="similarity">
    <text evidence="1 9 10">Belongs to the peptidase A8 family.</text>
</comment>
<evidence type="ECO:0000256" key="9">
    <source>
        <dbReference type="HAMAP-Rule" id="MF_00161"/>
    </source>
</evidence>
<evidence type="ECO:0000256" key="8">
    <source>
        <dbReference type="ARBA" id="ARBA00023136"/>
    </source>
</evidence>
<keyword evidence="8 9" id="KW-0472">Membrane</keyword>
<evidence type="ECO:0000256" key="6">
    <source>
        <dbReference type="ARBA" id="ARBA00022801"/>
    </source>
</evidence>
<keyword evidence="2 9" id="KW-1003">Cell membrane</keyword>
<dbReference type="HAMAP" id="MF_00161">
    <property type="entry name" value="LspA"/>
    <property type="match status" value="1"/>
</dbReference>
<feature type="active site" evidence="9">
    <location>
        <position position="109"/>
    </location>
</feature>
<evidence type="ECO:0000256" key="4">
    <source>
        <dbReference type="ARBA" id="ARBA00022692"/>
    </source>
</evidence>
<sequence>MFYTLLVLIVCLDQGAKLWIRSRMELGESIPVWDGFRLTYFENSGAMGSSFEGYGTYFVIPAILITIGAVYLYHKGSLNSMVLKCGAAIFVGGAVGNAIDRIVLGKVTDFLDFGRGISNLADHAISLGMLLILIHTLIIGPVRQRRLSAKSAPVSE</sequence>
<dbReference type="PANTHER" id="PTHR33695:SF1">
    <property type="entry name" value="LIPOPROTEIN SIGNAL PEPTIDASE"/>
    <property type="match status" value="1"/>
</dbReference>
<dbReference type="AlphaFoldDB" id="A0A2V2YLG3"/>
<comment type="catalytic activity">
    <reaction evidence="9">
        <text>Release of signal peptides from bacterial membrane prolipoproteins. Hydrolyzes -Xaa-Yaa-Zaa-|-(S,diacylglyceryl)Cys-, in which Xaa is hydrophobic (preferably Leu), and Yaa (Ala or Ser) and Zaa (Gly or Ala) have small, neutral side chains.</text>
        <dbReference type="EC" id="3.4.23.36"/>
    </reaction>
</comment>
<dbReference type="NCBIfam" id="TIGR00077">
    <property type="entry name" value="lspA"/>
    <property type="match status" value="1"/>
</dbReference>
<comment type="pathway">
    <text evidence="9">Protein modification; lipoprotein biosynthesis (signal peptide cleavage).</text>
</comment>
<evidence type="ECO:0000256" key="3">
    <source>
        <dbReference type="ARBA" id="ARBA00022670"/>
    </source>
</evidence>
<comment type="caution">
    <text evidence="9">Lacks conserved residue(s) required for the propagation of feature annotation.</text>
</comment>
<dbReference type="GO" id="GO:0005886">
    <property type="term" value="C:plasma membrane"/>
    <property type="evidence" value="ECO:0007669"/>
    <property type="project" value="UniProtKB-SubCell"/>
</dbReference>
<feature type="transmembrane region" description="Helical" evidence="9">
    <location>
        <begin position="85"/>
        <end position="104"/>
    </location>
</feature>
<dbReference type="Pfam" id="PF01252">
    <property type="entry name" value="Peptidase_A8"/>
    <property type="match status" value="1"/>
</dbReference>
<feature type="transmembrane region" description="Helical" evidence="9">
    <location>
        <begin position="124"/>
        <end position="142"/>
    </location>
</feature>
<dbReference type="EC" id="3.4.23.36" evidence="9"/>